<feature type="chain" id="PRO_5010289700" description="Lcl C-terminal domain-containing protein" evidence="1">
    <location>
        <begin position="28"/>
        <end position="431"/>
    </location>
</feature>
<evidence type="ECO:0000313" key="3">
    <source>
        <dbReference type="EMBL" id="SFU39259.1"/>
    </source>
</evidence>
<evidence type="ECO:0000313" key="4">
    <source>
        <dbReference type="Proteomes" id="UP000182649"/>
    </source>
</evidence>
<dbReference type="EMBL" id="FPBZ01000002">
    <property type="protein sequence ID" value="SFU39259.1"/>
    <property type="molecule type" value="Genomic_DNA"/>
</dbReference>
<evidence type="ECO:0000256" key="1">
    <source>
        <dbReference type="SAM" id="SignalP"/>
    </source>
</evidence>
<evidence type="ECO:0000259" key="2">
    <source>
        <dbReference type="Pfam" id="PF07603"/>
    </source>
</evidence>
<organism evidence="3 4">
    <name type="scientific">Nitrosospira multiformis</name>
    <dbReference type="NCBI Taxonomy" id="1231"/>
    <lineage>
        <taxon>Bacteria</taxon>
        <taxon>Pseudomonadati</taxon>
        <taxon>Pseudomonadota</taxon>
        <taxon>Betaproteobacteria</taxon>
        <taxon>Nitrosomonadales</taxon>
        <taxon>Nitrosomonadaceae</taxon>
        <taxon>Nitrosospira</taxon>
    </lineage>
</organism>
<sequence length="431" mass="44986">MRNKSFVIAFSSIFLFCLFFISPSIRAAEPVPGDACSTQYLIAATGGPETTGIRNLMVCNGATWQQLTTWLANGYVGIKTATPAAPLHVNGEVIVGATTGIACGPTITGGLRWSSAGETIEICDGINWREISVSTCDSSPAFFTFTAQNSLGPSSVYSSNIAAVTGMDAGCNATVGVSGQGTPEYRVCSTSNCSSVDITWTTSNNSVAMQGKYIQLRATTAATAGTTHTITASIGPVSSDWSITTTPTDCSTGAIGTVCADGSVYAGTTPDGNVPMYVTRCDYNMTWNGSACINPRPTVTWNNGQSDFVDTSLINCGSAPACDNSGETNTTTLAAADSDSNDAGLQPHAAAKVCDDMTVHGNSDWYLPSIMELNVIFGNKAAVGNFDSGGAAGYWSSSERHMNEAWFQWFTSGSQATSGKNNVGYIRCARK</sequence>
<feature type="domain" description="Lcl C-terminal" evidence="2">
    <location>
        <begin position="336"/>
        <end position="430"/>
    </location>
</feature>
<dbReference type="InterPro" id="IPR011460">
    <property type="entry name" value="Lcl_C"/>
</dbReference>
<dbReference type="Pfam" id="PF07603">
    <property type="entry name" value="Lcl_C"/>
    <property type="match status" value="1"/>
</dbReference>
<dbReference type="OrthoDB" id="7349818at2"/>
<keyword evidence="1" id="KW-0732">Signal</keyword>
<gene>
    <name evidence="3" type="ORF">SAMN05216417_102184</name>
</gene>
<dbReference type="Proteomes" id="UP000182649">
    <property type="component" value="Unassembled WGS sequence"/>
</dbReference>
<dbReference type="RefSeq" id="WP_074973043.1">
    <property type="nucleotide sequence ID" value="NZ_FPBZ01000002.1"/>
</dbReference>
<reference evidence="3 4" key="1">
    <citation type="submission" date="2016-10" db="EMBL/GenBank/DDBJ databases">
        <authorList>
            <person name="de Groot N.N."/>
        </authorList>
    </citation>
    <scope>NUCLEOTIDE SEQUENCE [LARGE SCALE GENOMIC DNA]</scope>
    <source>
        <strain evidence="3 4">Nl14</strain>
    </source>
</reference>
<feature type="signal peptide" evidence="1">
    <location>
        <begin position="1"/>
        <end position="27"/>
    </location>
</feature>
<name>A0A1I7FSR4_9PROT</name>
<protein>
    <recommendedName>
        <fullName evidence="2">Lcl C-terminal domain-containing protein</fullName>
    </recommendedName>
</protein>
<dbReference type="AlphaFoldDB" id="A0A1I7FSR4"/>
<accession>A0A1I7FSR4</accession>
<proteinExistence type="predicted"/>